<feature type="transmembrane region" description="Helical" evidence="1">
    <location>
        <begin position="365"/>
        <end position="385"/>
    </location>
</feature>
<evidence type="ECO:0000256" key="1">
    <source>
        <dbReference type="SAM" id="Phobius"/>
    </source>
</evidence>
<feature type="transmembrane region" description="Helical" evidence="1">
    <location>
        <begin position="78"/>
        <end position="99"/>
    </location>
</feature>
<dbReference type="Gene3D" id="1.20.1250.20">
    <property type="entry name" value="MFS general substrate transporter like domains"/>
    <property type="match status" value="2"/>
</dbReference>
<feature type="transmembrane region" description="Helical" evidence="1">
    <location>
        <begin position="105"/>
        <end position="127"/>
    </location>
</feature>
<protein>
    <submittedName>
        <fullName evidence="2">YbfB/YjiJ family MFS transporter</fullName>
    </submittedName>
</protein>
<name>A0ABU6JXD5_9GAMM</name>
<feature type="transmembrane region" description="Helical" evidence="1">
    <location>
        <begin position="334"/>
        <end position="359"/>
    </location>
</feature>
<sequence>MSAWRYRPETKAFLLSVAACVVLVIGMGYGRFAFTGVLPLMLHENVLSLNEGNFAASANYAGYLAGALMLAKARPSDARNLCVGSVLSTLACLAALAWLRSPAGIIVVRGIAGICSAVSLISASLWLLQHMKHARGAPLMYAGVGLGIFISAEFIALGKALTLSSQTIWIICAISAGLLYAVVFRLLNSPPDILVNYHKPSYTTTSGGPQTQAAALKLIAAYGLAGFGYIITATYLPLFLSGSLAGIDPVHVWAVFGLAAVPSCFFWHRLMLRYGHLRSFRLNLSIQAAGVLLPVFSHGLIFCLASALMVGFTFMGTVTIALPEARRLADVVSFNMIAVMTAVYGIGQIAGPLIAGTLYSWTGSFNPSLIAAALALGVAGMIVSLDSGHTSPTKRQA</sequence>
<organism evidence="2 3">
    <name type="scientific">Brenneria populi</name>
    <dbReference type="NCBI Taxonomy" id="1505588"/>
    <lineage>
        <taxon>Bacteria</taxon>
        <taxon>Pseudomonadati</taxon>
        <taxon>Pseudomonadota</taxon>
        <taxon>Gammaproteobacteria</taxon>
        <taxon>Enterobacterales</taxon>
        <taxon>Pectobacteriaceae</taxon>
        <taxon>Brenneria</taxon>
    </lineage>
</organism>
<keyword evidence="1" id="KW-0472">Membrane</keyword>
<evidence type="ECO:0000313" key="2">
    <source>
        <dbReference type="EMBL" id="MEC5345280.1"/>
    </source>
</evidence>
<feature type="transmembrane region" description="Helical" evidence="1">
    <location>
        <begin position="219"/>
        <end position="238"/>
    </location>
</feature>
<accession>A0ABU6JXD5</accession>
<dbReference type="InterPro" id="IPR036259">
    <property type="entry name" value="MFS_trans_sf"/>
</dbReference>
<keyword evidence="1" id="KW-1133">Transmembrane helix</keyword>
<gene>
    <name evidence="2" type="ORF">VSX58_22080</name>
</gene>
<dbReference type="PANTHER" id="PTHR23537:SF1">
    <property type="entry name" value="SUGAR TRANSPORTER"/>
    <property type="match status" value="1"/>
</dbReference>
<dbReference type="PANTHER" id="PTHR23537">
    <property type="match status" value="1"/>
</dbReference>
<feature type="transmembrane region" description="Helical" evidence="1">
    <location>
        <begin position="54"/>
        <end position="71"/>
    </location>
</feature>
<reference evidence="2 3" key="1">
    <citation type="journal article" date="2017" name="Int. J. Syst. Evol. Microbiol.">
        <title>Brenneria populi subsp. brevivirga subsp. nov. isolated from symptomatic bark of Populus x euramericana canker, and description of Brenneria populi subsp. populi subsp. nov.</title>
        <authorList>
            <person name="Zheng M.H."/>
            <person name="Piao C.G."/>
            <person name="Xue H."/>
            <person name="Guo M.W."/>
            <person name="Li Y."/>
        </authorList>
    </citation>
    <scope>NUCLEOTIDE SEQUENCE [LARGE SCALE GENOMIC DNA]</scope>
    <source>
        <strain evidence="2 3">D9-5</strain>
    </source>
</reference>
<feature type="transmembrane region" description="Helical" evidence="1">
    <location>
        <begin position="139"/>
        <end position="161"/>
    </location>
</feature>
<keyword evidence="3" id="KW-1185">Reference proteome</keyword>
<dbReference type="SUPFAM" id="SSF103473">
    <property type="entry name" value="MFS general substrate transporter"/>
    <property type="match status" value="1"/>
</dbReference>
<proteinExistence type="predicted"/>
<feature type="transmembrane region" description="Helical" evidence="1">
    <location>
        <begin position="250"/>
        <end position="268"/>
    </location>
</feature>
<dbReference type="InterPro" id="IPR010645">
    <property type="entry name" value="MFS_4"/>
</dbReference>
<dbReference type="Pfam" id="PF06779">
    <property type="entry name" value="MFS_4"/>
    <property type="match status" value="1"/>
</dbReference>
<comment type="caution">
    <text evidence="2">The sequence shown here is derived from an EMBL/GenBank/DDBJ whole genome shotgun (WGS) entry which is preliminary data.</text>
</comment>
<dbReference type="CDD" id="cd06180">
    <property type="entry name" value="MFS_YjiJ"/>
    <property type="match status" value="1"/>
</dbReference>
<keyword evidence="1" id="KW-0812">Transmembrane</keyword>
<feature type="transmembrane region" description="Helical" evidence="1">
    <location>
        <begin position="167"/>
        <end position="187"/>
    </location>
</feature>
<dbReference type="EMBL" id="JAYWTM010000049">
    <property type="protein sequence ID" value="MEC5345280.1"/>
    <property type="molecule type" value="Genomic_DNA"/>
</dbReference>
<dbReference type="Proteomes" id="UP001309705">
    <property type="component" value="Unassembled WGS sequence"/>
</dbReference>
<evidence type="ECO:0000313" key="3">
    <source>
        <dbReference type="Proteomes" id="UP001309705"/>
    </source>
</evidence>
<feature type="transmembrane region" description="Helical" evidence="1">
    <location>
        <begin position="12"/>
        <end position="34"/>
    </location>
</feature>